<comment type="caution">
    <text evidence="1">The sequence shown here is derived from an EMBL/GenBank/DDBJ whole genome shotgun (WGS) entry which is preliminary data.</text>
</comment>
<evidence type="ECO:0000313" key="1">
    <source>
        <dbReference type="EMBL" id="ERI80806.1"/>
    </source>
</evidence>
<proteinExistence type="predicted"/>
<name>U2DMA1_9BACE</name>
<dbReference type="HOGENOM" id="CLU_3265950_0_0_10"/>
<protein>
    <submittedName>
        <fullName evidence="1">Uncharacterized protein</fullName>
    </submittedName>
</protein>
<dbReference type="EMBL" id="AWSV01000183">
    <property type="protein sequence ID" value="ERI80806.1"/>
    <property type="molecule type" value="Genomic_DNA"/>
</dbReference>
<reference evidence="1 2" key="1">
    <citation type="submission" date="2013-08" db="EMBL/GenBank/DDBJ databases">
        <authorList>
            <person name="Weinstock G."/>
            <person name="Sodergren E."/>
            <person name="Wylie T."/>
            <person name="Fulton L."/>
            <person name="Fulton R."/>
            <person name="Fronick C."/>
            <person name="O'Laughlin M."/>
            <person name="Godfrey J."/>
            <person name="Miner T."/>
            <person name="Herter B."/>
            <person name="Appelbaum E."/>
            <person name="Cordes M."/>
            <person name="Lek S."/>
            <person name="Wollam A."/>
            <person name="Pepin K.H."/>
            <person name="Palsikar V.B."/>
            <person name="Mitreva M."/>
            <person name="Wilson R.K."/>
        </authorList>
    </citation>
    <scope>NUCLEOTIDE SEQUENCE [LARGE SCALE GENOMIC DNA]</scope>
    <source>
        <strain evidence="1 2">F0041</strain>
    </source>
</reference>
<dbReference type="AlphaFoldDB" id="U2DMA1"/>
<dbReference type="Proteomes" id="UP000016496">
    <property type="component" value="Unassembled WGS sequence"/>
</dbReference>
<organism evidence="1 2">
    <name type="scientific">Bacteroides pyogenes F0041</name>
    <dbReference type="NCBI Taxonomy" id="1321819"/>
    <lineage>
        <taxon>Bacteria</taxon>
        <taxon>Pseudomonadati</taxon>
        <taxon>Bacteroidota</taxon>
        <taxon>Bacteroidia</taxon>
        <taxon>Bacteroidales</taxon>
        <taxon>Bacteroidaceae</taxon>
        <taxon>Bacteroides</taxon>
    </lineage>
</organism>
<evidence type="ECO:0000313" key="2">
    <source>
        <dbReference type="Proteomes" id="UP000016496"/>
    </source>
</evidence>
<gene>
    <name evidence="1" type="ORF">HMPREF1981_03610</name>
</gene>
<accession>U2DMA1</accession>
<sequence>MGNRKSSFNCTLFQCRTKDKRSIWESEIKPQLHVLSMQNPR</sequence>